<dbReference type="PANTHER" id="PTHR23131:SF3">
    <property type="entry name" value="ATROCHRYSONE CARBOXYL ACP THIOESTERASE"/>
    <property type="match status" value="1"/>
</dbReference>
<keyword evidence="4" id="KW-0378">Hydrolase</keyword>
<organism evidence="8 9">
    <name type="scientific">Chaetomium strumarium</name>
    <dbReference type="NCBI Taxonomy" id="1170767"/>
    <lineage>
        <taxon>Eukaryota</taxon>
        <taxon>Fungi</taxon>
        <taxon>Dikarya</taxon>
        <taxon>Ascomycota</taxon>
        <taxon>Pezizomycotina</taxon>
        <taxon>Sordariomycetes</taxon>
        <taxon>Sordariomycetidae</taxon>
        <taxon>Sordariales</taxon>
        <taxon>Chaetomiaceae</taxon>
        <taxon>Chaetomium</taxon>
    </lineage>
</organism>
<dbReference type="RefSeq" id="XP_062717528.1">
    <property type="nucleotide sequence ID" value="XM_062864064.1"/>
</dbReference>
<comment type="caution">
    <text evidence="8">The sequence shown here is derived from an EMBL/GenBank/DDBJ whole genome shotgun (WGS) entry which is preliminary data.</text>
</comment>
<evidence type="ECO:0000256" key="4">
    <source>
        <dbReference type="ARBA" id="ARBA00022801"/>
    </source>
</evidence>
<keyword evidence="9" id="KW-1185">Reference proteome</keyword>
<dbReference type="Pfam" id="PF00753">
    <property type="entry name" value="Lactamase_B"/>
    <property type="match status" value="1"/>
</dbReference>
<dbReference type="InterPro" id="IPR001279">
    <property type="entry name" value="Metallo-B-lactamas"/>
</dbReference>
<evidence type="ECO:0000256" key="6">
    <source>
        <dbReference type="SAM" id="MobiDB-lite"/>
    </source>
</evidence>
<sequence length="355" mass="38483">MAPGVGGYRQINKALNICAFEDYLESQQTHLPHLPDVEQLSPRVIRVLGQNPGKFTLQGTNTYIIGTGTHRILLDTGQGIPDWITLLSSTLSTHGITLSHVLLTHWHGDHTGGVPDLLTHYPHLSSAIFKHTPEQQPPRKKGSKSSSQTGTQQHYQQQPIVDGQIFRVEGATVRAVHAPGHSHDHCCFLLEEEDALFTGDNVLGHGTAAVEHLRTWMGTLRLMLGLGCKGRGYPAHGAVIVDLKGKMEGELTAKIKREAQVLRALRGDDSGGGDEDGGEKGKGLVGNANGGGTGRKGRKLTVKELVVLVYGDKMDDAVREMALEPFVDEVLRKLAEDGMVGFDVRGGVKRWFALA</sequence>
<reference evidence="8" key="1">
    <citation type="journal article" date="2023" name="Mol. Phylogenet. Evol.">
        <title>Genome-scale phylogeny and comparative genomics of the fungal order Sordariales.</title>
        <authorList>
            <person name="Hensen N."/>
            <person name="Bonometti L."/>
            <person name="Westerberg I."/>
            <person name="Brannstrom I.O."/>
            <person name="Guillou S."/>
            <person name="Cros-Aarteil S."/>
            <person name="Calhoun S."/>
            <person name="Haridas S."/>
            <person name="Kuo A."/>
            <person name="Mondo S."/>
            <person name="Pangilinan J."/>
            <person name="Riley R."/>
            <person name="LaButti K."/>
            <person name="Andreopoulos B."/>
            <person name="Lipzen A."/>
            <person name="Chen C."/>
            <person name="Yan M."/>
            <person name="Daum C."/>
            <person name="Ng V."/>
            <person name="Clum A."/>
            <person name="Steindorff A."/>
            <person name="Ohm R.A."/>
            <person name="Martin F."/>
            <person name="Silar P."/>
            <person name="Natvig D.O."/>
            <person name="Lalanne C."/>
            <person name="Gautier V."/>
            <person name="Ament-Velasquez S.L."/>
            <person name="Kruys A."/>
            <person name="Hutchinson M.I."/>
            <person name="Powell A.J."/>
            <person name="Barry K."/>
            <person name="Miller A.N."/>
            <person name="Grigoriev I.V."/>
            <person name="Debuchy R."/>
            <person name="Gladieux P."/>
            <person name="Hiltunen Thoren M."/>
            <person name="Johannesson H."/>
        </authorList>
    </citation>
    <scope>NUCLEOTIDE SEQUENCE</scope>
    <source>
        <strain evidence="8">CBS 333.67</strain>
    </source>
</reference>
<evidence type="ECO:0000256" key="1">
    <source>
        <dbReference type="ARBA" id="ARBA00001947"/>
    </source>
</evidence>
<gene>
    <name evidence="8" type="ORF">B0T15DRAFT_322385</name>
</gene>
<dbReference type="PANTHER" id="PTHR23131">
    <property type="entry name" value="ENDORIBONUCLEASE LACTB2"/>
    <property type="match status" value="1"/>
</dbReference>
<dbReference type="InterPro" id="IPR050662">
    <property type="entry name" value="Sec-metab_biosynth-thioest"/>
</dbReference>
<dbReference type="GO" id="GO:0044550">
    <property type="term" value="P:secondary metabolite biosynthetic process"/>
    <property type="evidence" value="ECO:0007669"/>
    <property type="project" value="TreeGrafter"/>
</dbReference>
<dbReference type="InterPro" id="IPR036388">
    <property type="entry name" value="WH-like_DNA-bd_sf"/>
</dbReference>
<dbReference type="EMBL" id="JAUDZG010000008">
    <property type="protein sequence ID" value="KAK3301748.1"/>
    <property type="molecule type" value="Genomic_DNA"/>
</dbReference>
<keyword evidence="5" id="KW-0862">Zinc</keyword>
<dbReference type="GeneID" id="87882893"/>
<evidence type="ECO:0000313" key="8">
    <source>
        <dbReference type="EMBL" id="KAK3301748.1"/>
    </source>
</evidence>
<dbReference type="Gene3D" id="3.60.15.10">
    <property type="entry name" value="Ribonuclease Z/Hydroxyacylglutathione hydrolase-like"/>
    <property type="match status" value="1"/>
</dbReference>
<dbReference type="Proteomes" id="UP001273166">
    <property type="component" value="Unassembled WGS sequence"/>
</dbReference>
<evidence type="ECO:0000256" key="2">
    <source>
        <dbReference type="ARBA" id="ARBA00007749"/>
    </source>
</evidence>
<protein>
    <submittedName>
        <fullName evidence="8">Beta-lactamase-like protein</fullName>
    </submittedName>
</protein>
<feature type="compositionally biased region" description="Low complexity" evidence="6">
    <location>
        <begin position="144"/>
        <end position="156"/>
    </location>
</feature>
<proteinExistence type="inferred from homology"/>
<evidence type="ECO:0000256" key="3">
    <source>
        <dbReference type="ARBA" id="ARBA00022723"/>
    </source>
</evidence>
<dbReference type="AlphaFoldDB" id="A0AAJ0GKS2"/>
<feature type="region of interest" description="Disordered" evidence="6">
    <location>
        <begin position="266"/>
        <end position="295"/>
    </location>
</feature>
<dbReference type="CDD" id="cd07722">
    <property type="entry name" value="LACTB2-like_MBL-fold"/>
    <property type="match status" value="1"/>
</dbReference>
<feature type="domain" description="Metallo-beta-lactamase" evidence="7">
    <location>
        <begin position="59"/>
        <end position="236"/>
    </location>
</feature>
<dbReference type="SUPFAM" id="SSF56281">
    <property type="entry name" value="Metallo-hydrolase/oxidoreductase"/>
    <property type="match status" value="1"/>
</dbReference>
<dbReference type="InterPro" id="IPR047921">
    <property type="entry name" value="LACTB2-like_MBL-fold"/>
</dbReference>
<accession>A0AAJ0GKS2</accession>
<evidence type="ECO:0000256" key="5">
    <source>
        <dbReference type="ARBA" id="ARBA00022833"/>
    </source>
</evidence>
<reference evidence="8" key="2">
    <citation type="submission" date="2023-06" db="EMBL/GenBank/DDBJ databases">
        <authorList>
            <consortium name="Lawrence Berkeley National Laboratory"/>
            <person name="Mondo S.J."/>
            <person name="Hensen N."/>
            <person name="Bonometti L."/>
            <person name="Westerberg I."/>
            <person name="Brannstrom I.O."/>
            <person name="Guillou S."/>
            <person name="Cros-Aarteil S."/>
            <person name="Calhoun S."/>
            <person name="Haridas S."/>
            <person name="Kuo A."/>
            <person name="Pangilinan J."/>
            <person name="Riley R."/>
            <person name="Labutti K."/>
            <person name="Andreopoulos B."/>
            <person name="Lipzen A."/>
            <person name="Chen C."/>
            <person name="Yanf M."/>
            <person name="Daum C."/>
            <person name="Ng V."/>
            <person name="Clum A."/>
            <person name="Steindorff A."/>
            <person name="Ohm R."/>
            <person name="Martin F."/>
            <person name="Silar P."/>
            <person name="Natvig D."/>
            <person name="Lalanne C."/>
            <person name="Gautier V."/>
            <person name="Ament-Velasquez S.L."/>
            <person name="Kruys A."/>
            <person name="Hutchinson M.I."/>
            <person name="Powell A.J."/>
            <person name="Barry K."/>
            <person name="Miller A.N."/>
            <person name="Grigoriev I.V."/>
            <person name="Debuchy R."/>
            <person name="Gladieux P."/>
            <person name="Thoren M.H."/>
            <person name="Johannesson H."/>
        </authorList>
    </citation>
    <scope>NUCLEOTIDE SEQUENCE</scope>
    <source>
        <strain evidence="8">CBS 333.67</strain>
    </source>
</reference>
<dbReference type="GO" id="GO:0046872">
    <property type="term" value="F:metal ion binding"/>
    <property type="evidence" value="ECO:0007669"/>
    <property type="project" value="UniProtKB-KW"/>
</dbReference>
<evidence type="ECO:0000259" key="7">
    <source>
        <dbReference type="SMART" id="SM00849"/>
    </source>
</evidence>
<comment type="cofactor">
    <cofactor evidence="1">
        <name>Zn(2+)</name>
        <dbReference type="ChEBI" id="CHEBI:29105"/>
    </cofactor>
</comment>
<name>A0AAJ0GKS2_9PEZI</name>
<dbReference type="GO" id="GO:0016787">
    <property type="term" value="F:hydrolase activity"/>
    <property type="evidence" value="ECO:0007669"/>
    <property type="project" value="UniProtKB-KW"/>
</dbReference>
<evidence type="ECO:0000313" key="9">
    <source>
        <dbReference type="Proteomes" id="UP001273166"/>
    </source>
</evidence>
<comment type="similarity">
    <text evidence="2">Belongs to the metallo-beta-lactamase superfamily.</text>
</comment>
<dbReference type="FunFam" id="3.60.15.10:FF:000041">
    <property type="entry name" value="Metallo-beta-lactamase domain protein"/>
    <property type="match status" value="1"/>
</dbReference>
<dbReference type="InterPro" id="IPR036866">
    <property type="entry name" value="RibonucZ/Hydroxyglut_hydro"/>
</dbReference>
<dbReference type="Gene3D" id="1.10.10.10">
    <property type="entry name" value="Winged helix-like DNA-binding domain superfamily/Winged helix DNA-binding domain"/>
    <property type="match status" value="1"/>
</dbReference>
<feature type="region of interest" description="Disordered" evidence="6">
    <location>
        <begin position="132"/>
        <end position="156"/>
    </location>
</feature>
<keyword evidence="3" id="KW-0479">Metal-binding</keyword>
<dbReference type="SMART" id="SM00849">
    <property type="entry name" value="Lactamase_B"/>
    <property type="match status" value="1"/>
</dbReference>